<dbReference type="Pfam" id="PF00990">
    <property type="entry name" value="GGDEF"/>
    <property type="match status" value="1"/>
</dbReference>
<dbReference type="InterPro" id="IPR050469">
    <property type="entry name" value="Diguanylate_Cyclase"/>
</dbReference>
<dbReference type="SMART" id="SM00267">
    <property type="entry name" value="GGDEF"/>
    <property type="match status" value="1"/>
</dbReference>
<dbReference type="RefSeq" id="WP_186917752.1">
    <property type="nucleotide sequence ID" value="NZ_JACOFZ010000010.1"/>
</dbReference>
<dbReference type="InterPro" id="IPR013783">
    <property type="entry name" value="Ig-like_fold"/>
</dbReference>
<comment type="catalytic activity">
    <reaction evidence="2">
        <text>2 GTP = 3',3'-c-di-GMP + 2 diphosphate</text>
        <dbReference type="Rhea" id="RHEA:24898"/>
        <dbReference type="ChEBI" id="CHEBI:33019"/>
        <dbReference type="ChEBI" id="CHEBI:37565"/>
        <dbReference type="ChEBI" id="CHEBI:58805"/>
        <dbReference type="EC" id="2.7.7.65"/>
    </reaction>
</comment>
<dbReference type="EC" id="2.7.7.65" evidence="1"/>
<dbReference type="InterPro" id="IPR000160">
    <property type="entry name" value="GGDEF_dom"/>
</dbReference>
<dbReference type="InterPro" id="IPR011110">
    <property type="entry name" value="Reg_prop"/>
</dbReference>
<proteinExistence type="predicted"/>
<dbReference type="InterPro" id="IPR015943">
    <property type="entry name" value="WD40/YVTN_repeat-like_dom_sf"/>
</dbReference>
<dbReference type="Gene3D" id="2.60.40.10">
    <property type="entry name" value="Immunoglobulins"/>
    <property type="match status" value="1"/>
</dbReference>
<keyword evidence="6" id="KW-1185">Reference proteome</keyword>
<dbReference type="NCBIfam" id="TIGR00254">
    <property type="entry name" value="GGDEF"/>
    <property type="match status" value="1"/>
</dbReference>
<reference evidence="5" key="1">
    <citation type="submission" date="2020-08" db="EMBL/GenBank/DDBJ databases">
        <title>Novel species isolated from subtropical streams in China.</title>
        <authorList>
            <person name="Lu H."/>
        </authorList>
    </citation>
    <scope>NUCLEOTIDE SEQUENCE</scope>
    <source>
        <strain evidence="5">LX22W</strain>
    </source>
</reference>
<dbReference type="GO" id="GO:0052621">
    <property type="term" value="F:diguanylate cyclase activity"/>
    <property type="evidence" value="ECO:0007669"/>
    <property type="project" value="UniProtKB-EC"/>
</dbReference>
<keyword evidence="3" id="KW-1133">Transmembrane helix</keyword>
<feature type="domain" description="GGDEF" evidence="4">
    <location>
        <begin position="935"/>
        <end position="1074"/>
    </location>
</feature>
<organism evidence="5 6">
    <name type="scientific">Undibacterium nitidum</name>
    <dbReference type="NCBI Taxonomy" id="2762298"/>
    <lineage>
        <taxon>Bacteria</taxon>
        <taxon>Pseudomonadati</taxon>
        <taxon>Pseudomonadota</taxon>
        <taxon>Betaproteobacteria</taxon>
        <taxon>Burkholderiales</taxon>
        <taxon>Oxalobacteraceae</taxon>
        <taxon>Undibacterium</taxon>
    </lineage>
</organism>
<evidence type="ECO:0000256" key="1">
    <source>
        <dbReference type="ARBA" id="ARBA00012528"/>
    </source>
</evidence>
<dbReference type="InterPro" id="IPR043128">
    <property type="entry name" value="Rev_trsase/Diguanyl_cyclase"/>
</dbReference>
<dbReference type="InterPro" id="IPR011123">
    <property type="entry name" value="Y_Y_Y"/>
</dbReference>
<dbReference type="Gene3D" id="2.130.10.10">
    <property type="entry name" value="YVTN repeat-like/Quinoprotein amine dehydrogenase"/>
    <property type="match status" value="3"/>
</dbReference>
<dbReference type="Pfam" id="PF07494">
    <property type="entry name" value="Reg_prop"/>
    <property type="match status" value="4"/>
</dbReference>
<dbReference type="PROSITE" id="PS50887">
    <property type="entry name" value="GGDEF"/>
    <property type="match status" value="1"/>
</dbReference>
<evidence type="ECO:0000313" key="6">
    <source>
        <dbReference type="Proteomes" id="UP000627446"/>
    </source>
</evidence>
<protein>
    <recommendedName>
        <fullName evidence="1">diguanylate cyclase</fullName>
        <ecNumber evidence="1">2.7.7.65</ecNumber>
    </recommendedName>
</protein>
<evidence type="ECO:0000256" key="2">
    <source>
        <dbReference type="ARBA" id="ARBA00034247"/>
    </source>
</evidence>
<dbReference type="EMBL" id="JACOFZ010000010">
    <property type="protein sequence ID" value="MBC3883130.1"/>
    <property type="molecule type" value="Genomic_DNA"/>
</dbReference>
<dbReference type="SUPFAM" id="SSF55073">
    <property type="entry name" value="Nucleotide cyclase"/>
    <property type="match status" value="1"/>
</dbReference>
<dbReference type="PANTHER" id="PTHR45138:SF9">
    <property type="entry name" value="DIGUANYLATE CYCLASE DGCM-RELATED"/>
    <property type="match status" value="1"/>
</dbReference>
<evidence type="ECO:0000313" key="5">
    <source>
        <dbReference type="EMBL" id="MBC3883130.1"/>
    </source>
</evidence>
<keyword evidence="3" id="KW-0812">Transmembrane</keyword>
<gene>
    <name evidence="5" type="ORF">H8K36_17175</name>
</gene>
<name>A0A923HTL9_9BURK</name>
<feature type="transmembrane region" description="Helical" evidence="3">
    <location>
        <begin position="840"/>
        <end position="858"/>
    </location>
</feature>
<dbReference type="Gene3D" id="3.30.70.270">
    <property type="match status" value="1"/>
</dbReference>
<comment type="caution">
    <text evidence="5">The sequence shown here is derived from an EMBL/GenBank/DDBJ whole genome shotgun (WGS) entry which is preliminary data.</text>
</comment>
<dbReference type="AlphaFoldDB" id="A0A923HTL9"/>
<dbReference type="FunFam" id="3.30.70.270:FF:000001">
    <property type="entry name" value="Diguanylate cyclase domain protein"/>
    <property type="match status" value="1"/>
</dbReference>
<sequence length="1120" mass="124505">MNLTLVGVRLRAIKHDLSSNFAQTSRLTINAGLLGIAFACVSLSSAFANPSHVTTSATQANPEAWDKLADTVFRHLSMQQGLPQYSATSLAQDSDGFIWVGTQGGLARWDGYRFRNYLPQANDPHSLPDNYVMSLHQDSKGRLWVGTNGGGLAMYDKSLDRFVRVPTGPGGISHVTVSSITSDEKGNLWLATRAGLNFYDPQTGKVRQFHVSDDGLPSDLVRTVARDGQGNIWVGTSEGLAKFDARTEQLKRVPLPIAAGKAQRVVAVCASSDGKVWIGTFDSGAFYITPDDPEPKRLLVQKPNSKVAETINENVYFIQKTADDEVWLGTYGRGILVVNTKTLETKRLVHETNRPSSLADNSVWSIIRDRSGLIWVGSQRGISIHDPSSKAILSLFGGDNRANGLQGIDFFAAHGFDDGSVWVGSQHQGISILDPNSQTFRALKGDDANPQSALPQSAVFTIYPVGANDVYVGTDKGLYLTDRRGNSVRRLNLTPRNPVLRVAALLHVEQRLYIGGPEGLWEKDLSKPNQDTVMQTDWAKSLGTKFITELKRAPDGAIWVATLQDGLYRYDPISQQLSNIKPDPKSKSSLTHRNVSSMLFDSRGWLWVGMQGGGLDILRPGKQAGQFDFQHIGKAEKLPNDLVNKVLEDHTGQIWVSTDEGLAKIDPKTLEVQPLAEPDGVAIMGYWSTSGAKTRDGNLIFGGVGGMTVVRPSLLKPYEYRPPLVVTSIQLGGKTLAVNHARFVGDNAEKLVIQADANSMVVEFAALDYSAAEHNRYAYRLEGYDKNWIETDYTRRLAAYTNLPPGDYRLHLRGTNRNGVWSEPDLMLNVRVMPAWFQTWWAYLLYLALFSALVYSLLRWRLWALRNKNRNLELLIQERTRELEVSRRALEQQSLTDPLTGLRNRRYLNLCIADDIAEVQRSYSLQAENKGEANRNLIFMMVDIDHFKSVNDQYGHAAGDQVLNQTTSILRESVRDSDTIIRWGGEEFLIVVRHTHFAEAELLAERIRSRIAEHHFRLSDGKTLQRSCSIGLATYPFMPKAIEAYSWEQVVGIADKCLYAAKRAGRNAWVGLYLLDNAVVQAPSGDLALEIEQLIEHGAVKVRSSLADTSELSWIQGWEK</sequence>
<dbReference type="CDD" id="cd01949">
    <property type="entry name" value="GGDEF"/>
    <property type="match status" value="1"/>
</dbReference>
<keyword evidence="3" id="KW-0472">Membrane</keyword>
<accession>A0A923HTL9</accession>
<evidence type="ECO:0000256" key="3">
    <source>
        <dbReference type="SAM" id="Phobius"/>
    </source>
</evidence>
<dbReference type="Proteomes" id="UP000627446">
    <property type="component" value="Unassembled WGS sequence"/>
</dbReference>
<dbReference type="InterPro" id="IPR029787">
    <property type="entry name" value="Nucleotide_cyclase"/>
</dbReference>
<dbReference type="SUPFAM" id="SSF63829">
    <property type="entry name" value="Calcium-dependent phosphotriesterase"/>
    <property type="match status" value="2"/>
</dbReference>
<dbReference type="Pfam" id="PF07495">
    <property type="entry name" value="Y_Y_Y"/>
    <property type="match status" value="1"/>
</dbReference>
<evidence type="ECO:0000259" key="4">
    <source>
        <dbReference type="PROSITE" id="PS50887"/>
    </source>
</evidence>
<dbReference type="PANTHER" id="PTHR45138">
    <property type="entry name" value="REGULATORY COMPONENTS OF SENSORY TRANSDUCTION SYSTEM"/>
    <property type="match status" value="1"/>
</dbReference>